<reference evidence="4 5" key="1">
    <citation type="submission" date="2014-03" db="EMBL/GenBank/DDBJ databases">
        <title>The draft genome sequence of Thioclava dalianensis DLFJ1-1.</title>
        <authorList>
            <person name="Lai Q."/>
            <person name="Shao Z."/>
        </authorList>
    </citation>
    <scope>NUCLEOTIDE SEQUENCE [LARGE SCALE GENOMIC DNA]</scope>
    <source>
        <strain evidence="4 5">DLFJ1-1</strain>
    </source>
</reference>
<dbReference type="InterPro" id="IPR005631">
    <property type="entry name" value="SDH"/>
</dbReference>
<sequence length="91" mass="10568">MSETPEARLKRMRMRSWRRGTKEMDMILGPFSDESLAGLEAPELDLYDALLEENDQDLYPWVSGTRPCPEQYSALIARIGEFARARHLPQR</sequence>
<keyword evidence="3" id="KW-0143">Chaperone</keyword>
<dbReference type="SUPFAM" id="SSF109910">
    <property type="entry name" value="YgfY-like"/>
    <property type="match status" value="1"/>
</dbReference>
<dbReference type="EMBL" id="JHEH01000004">
    <property type="protein sequence ID" value="KEP70926.1"/>
    <property type="molecule type" value="Genomic_DNA"/>
</dbReference>
<evidence type="ECO:0000313" key="5">
    <source>
        <dbReference type="Proteomes" id="UP000027725"/>
    </source>
</evidence>
<accession>A0A074TGT7</accession>
<comment type="similarity">
    <text evidence="1">Belongs to the SdhE FAD assembly factor family.</text>
</comment>
<dbReference type="OrthoDB" id="9807264at2"/>
<dbReference type="Pfam" id="PF03937">
    <property type="entry name" value="Sdh5"/>
    <property type="match status" value="1"/>
</dbReference>
<evidence type="ECO:0000256" key="1">
    <source>
        <dbReference type="ARBA" id="ARBA00008571"/>
    </source>
</evidence>
<dbReference type="GO" id="GO:0006099">
    <property type="term" value="P:tricarboxylic acid cycle"/>
    <property type="evidence" value="ECO:0007669"/>
    <property type="project" value="TreeGrafter"/>
</dbReference>
<keyword evidence="5" id="KW-1185">Reference proteome</keyword>
<evidence type="ECO:0000256" key="3">
    <source>
        <dbReference type="ARBA" id="ARBA00023186"/>
    </source>
</evidence>
<gene>
    <name evidence="4" type="ORF">DL1_14040</name>
</gene>
<dbReference type="AlphaFoldDB" id="A0A074TGT7"/>
<dbReference type="Gene3D" id="1.10.150.250">
    <property type="entry name" value="Flavinator of succinate dehydrogenase"/>
    <property type="match status" value="1"/>
</dbReference>
<name>A0A074TGT7_9RHOB</name>
<dbReference type="RefSeq" id="WP_038063501.1">
    <property type="nucleotide sequence ID" value="NZ_FOVB01000002.1"/>
</dbReference>
<dbReference type="STRING" id="1185766.SAMN05216224_102599"/>
<comment type="caution">
    <text evidence="4">The sequence shown here is derived from an EMBL/GenBank/DDBJ whole genome shotgun (WGS) entry which is preliminary data.</text>
</comment>
<dbReference type="PANTHER" id="PTHR12469">
    <property type="entry name" value="PROTEIN EMI5 HOMOLOG, MITOCHONDRIAL"/>
    <property type="match status" value="1"/>
</dbReference>
<proteinExistence type="inferred from homology"/>
<protein>
    <recommendedName>
        <fullName evidence="2">FAD assembly factor SdhE</fullName>
    </recommendedName>
</protein>
<organism evidence="4 5">
    <name type="scientific">Thioclava dalianensis</name>
    <dbReference type="NCBI Taxonomy" id="1185766"/>
    <lineage>
        <taxon>Bacteria</taxon>
        <taxon>Pseudomonadati</taxon>
        <taxon>Pseudomonadota</taxon>
        <taxon>Alphaproteobacteria</taxon>
        <taxon>Rhodobacterales</taxon>
        <taxon>Paracoccaceae</taxon>
        <taxon>Thioclava</taxon>
    </lineage>
</organism>
<dbReference type="eggNOG" id="COG2938">
    <property type="taxonomic scope" value="Bacteria"/>
</dbReference>
<dbReference type="PANTHER" id="PTHR12469:SF2">
    <property type="entry name" value="SUCCINATE DEHYDROGENASE ASSEMBLY FACTOR 2, MITOCHONDRIAL"/>
    <property type="match status" value="1"/>
</dbReference>
<evidence type="ECO:0000256" key="2">
    <source>
        <dbReference type="ARBA" id="ARBA00019418"/>
    </source>
</evidence>
<evidence type="ECO:0000313" key="4">
    <source>
        <dbReference type="EMBL" id="KEP70926.1"/>
    </source>
</evidence>
<dbReference type="InterPro" id="IPR036714">
    <property type="entry name" value="SDH_sf"/>
</dbReference>
<dbReference type="Proteomes" id="UP000027725">
    <property type="component" value="Unassembled WGS sequence"/>
</dbReference>